<comment type="caution">
    <text evidence="1">The sequence shown here is derived from an EMBL/GenBank/DDBJ whole genome shotgun (WGS) entry which is preliminary data.</text>
</comment>
<dbReference type="Proteomes" id="UP001142374">
    <property type="component" value="Unassembled WGS sequence"/>
</dbReference>
<gene>
    <name evidence="1" type="ORF">NQU55_25735</name>
</gene>
<dbReference type="RefSeq" id="WP_168095874.1">
    <property type="nucleotide sequence ID" value="NZ_JAATER010000506.1"/>
</dbReference>
<proteinExistence type="predicted"/>
<dbReference type="AlphaFoldDB" id="A0A9X2LL13"/>
<protein>
    <submittedName>
        <fullName evidence="1">Ig-like domain-containing protein</fullName>
    </submittedName>
</protein>
<evidence type="ECO:0000313" key="2">
    <source>
        <dbReference type="Proteomes" id="UP001142374"/>
    </source>
</evidence>
<organism evidence="1 2">
    <name type="scientific">Streptomyces telluris</name>
    <dbReference type="NCBI Taxonomy" id="2720021"/>
    <lineage>
        <taxon>Bacteria</taxon>
        <taxon>Bacillati</taxon>
        <taxon>Actinomycetota</taxon>
        <taxon>Actinomycetes</taxon>
        <taxon>Kitasatosporales</taxon>
        <taxon>Streptomycetaceae</taxon>
        <taxon>Streptomyces</taxon>
    </lineage>
</organism>
<reference evidence="1" key="1">
    <citation type="submission" date="2022-06" db="EMBL/GenBank/DDBJ databases">
        <title>WGS of actinobacteria.</title>
        <authorList>
            <person name="Thawai C."/>
        </authorList>
    </citation>
    <scope>NUCLEOTIDE SEQUENCE</scope>
    <source>
        <strain evidence="1">AA8</strain>
    </source>
</reference>
<dbReference type="Pfam" id="PF17963">
    <property type="entry name" value="Big_9"/>
    <property type="match status" value="1"/>
</dbReference>
<sequence>MTAQRRGPLGPDPHHGECAPAWLGSATITDNKVRYTPQPDYVGTDTFTYTISDIFGQTATVTVTVTVG</sequence>
<accession>A0A9X2LL13</accession>
<keyword evidence="2" id="KW-1185">Reference proteome</keyword>
<name>A0A9X2LL13_9ACTN</name>
<evidence type="ECO:0000313" key="1">
    <source>
        <dbReference type="EMBL" id="MCQ8773138.1"/>
    </source>
</evidence>
<dbReference type="Gene3D" id="2.60.40.3440">
    <property type="match status" value="1"/>
</dbReference>
<dbReference type="EMBL" id="JANIID010000027">
    <property type="protein sequence ID" value="MCQ8773138.1"/>
    <property type="molecule type" value="Genomic_DNA"/>
</dbReference>